<dbReference type="AlphaFoldDB" id="A0A143PFH8"/>
<reference evidence="2" key="2">
    <citation type="submission" date="2016-04" db="EMBL/GenBank/DDBJ databases">
        <title>First Complete Genome Sequence of a Subdivision 6 Acidobacterium.</title>
        <authorList>
            <person name="Huang S."/>
            <person name="Vieira S."/>
            <person name="Bunk B."/>
            <person name="Riedel T."/>
            <person name="Sproeer C."/>
            <person name="Overmann J."/>
        </authorList>
    </citation>
    <scope>NUCLEOTIDE SEQUENCE [LARGE SCALE GENOMIC DNA]</scope>
    <source>
        <strain evidence="2">DSM 100886 HEG_-6_39</strain>
    </source>
</reference>
<protein>
    <recommendedName>
        <fullName evidence="3">DUF3558 domain-containing protein</fullName>
    </recommendedName>
</protein>
<dbReference type="EMBL" id="CP015136">
    <property type="protein sequence ID" value="AMY07040.1"/>
    <property type="molecule type" value="Genomic_DNA"/>
</dbReference>
<reference evidence="1 2" key="1">
    <citation type="journal article" date="2016" name="Genome Announc.">
        <title>First Complete Genome Sequence of a Subdivision 6 Acidobacterium Strain.</title>
        <authorList>
            <person name="Huang S."/>
            <person name="Vieira S."/>
            <person name="Bunk B."/>
            <person name="Riedel T."/>
            <person name="Sproer C."/>
            <person name="Overmann J."/>
        </authorList>
    </citation>
    <scope>NUCLEOTIDE SEQUENCE [LARGE SCALE GENOMIC DNA]</scope>
    <source>
        <strain evidence="2">DSM 100886 HEG_-6_39</strain>
    </source>
</reference>
<sequence>MPASIVVLVVTALFAASHPAERSAAAQPRRDYAKLDVCEAVPGEIIAHAVGGKLTAVRGTTDKSFSRCRYTVAMPGTDTPSGYVVWISPPDDFEDLKQSIEEPRATVTGLGDGAYIYRDKGDGRFKIYVLKKGDLTFEATADSPESARKVADAVAAHLWKTPIR</sequence>
<gene>
    <name evidence="1" type="ORF">LuPra_00204</name>
</gene>
<proteinExistence type="predicted"/>
<dbReference type="STRING" id="1855912.LuPra_00204"/>
<evidence type="ECO:0008006" key="3">
    <source>
        <dbReference type="Google" id="ProtNLM"/>
    </source>
</evidence>
<evidence type="ECO:0000313" key="1">
    <source>
        <dbReference type="EMBL" id="AMY07040.1"/>
    </source>
</evidence>
<organism evidence="1 2">
    <name type="scientific">Luteitalea pratensis</name>
    <dbReference type="NCBI Taxonomy" id="1855912"/>
    <lineage>
        <taxon>Bacteria</taxon>
        <taxon>Pseudomonadati</taxon>
        <taxon>Acidobacteriota</taxon>
        <taxon>Vicinamibacteria</taxon>
        <taxon>Vicinamibacterales</taxon>
        <taxon>Vicinamibacteraceae</taxon>
        <taxon>Luteitalea</taxon>
    </lineage>
</organism>
<keyword evidence="2" id="KW-1185">Reference proteome</keyword>
<name>A0A143PFH8_LUTPR</name>
<dbReference type="Proteomes" id="UP000076079">
    <property type="component" value="Chromosome"/>
</dbReference>
<evidence type="ECO:0000313" key="2">
    <source>
        <dbReference type="Proteomes" id="UP000076079"/>
    </source>
</evidence>
<dbReference type="OrthoDB" id="4546644at2"/>
<dbReference type="RefSeq" id="WP_110169044.1">
    <property type="nucleotide sequence ID" value="NZ_CP015136.1"/>
</dbReference>
<accession>A0A143PFH8</accession>
<dbReference type="KEGG" id="abac:LuPra_00204"/>